<feature type="region of interest" description="Disordered" evidence="1">
    <location>
        <begin position="229"/>
        <end position="255"/>
    </location>
</feature>
<proteinExistence type="predicted"/>
<evidence type="ECO:0000256" key="1">
    <source>
        <dbReference type="SAM" id="MobiDB-lite"/>
    </source>
</evidence>
<dbReference type="AlphaFoldDB" id="A0A5C3QHR5"/>
<evidence type="ECO:0000256" key="2">
    <source>
        <dbReference type="SAM" id="Phobius"/>
    </source>
</evidence>
<dbReference type="EMBL" id="ML178828">
    <property type="protein sequence ID" value="TFL00670.1"/>
    <property type="molecule type" value="Genomic_DNA"/>
</dbReference>
<protein>
    <submittedName>
        <fullName evidence="3">Uncharacterized protein</fullName>
    </submittedName>
</protein>
<evidence type="ECO:0000313" key="3">
    <source>
        <dbReference type="EMBL" id="TFL00670.1"/>
    </source>
</evidence>
<sequence length="255" mass="27739">CVRHTTAIVHSMCDDILALELAFAIIAIIVISGIVWRRIRFLRRHDIPLRHFVSVRPFWSSWPRKGRSTNSVRSLPRTTRPSTVPRTTLAHWSRWSAASSRSAPDPASSAIMPHPAHLYSISLFPGSALPIAAENVQIPGPSYCGGGGRGTRAVDRDDGGARRLNPRCHGEFDEWYDDKEMLPLYELSGGPPGYKEAQDRRDCPEDVMGRMYGEAPVLLSAEVDRIGESLMSSGVGGGSSSAEEGGATEGSGRTS</sequence>
<keyword evidence="4" id="KW-1185">Reference proteome</keyword>
<gene>
    <name evidence="3" type="ORF">BDV98DRAFT_569398</name>
</gene>
<reference evidence="3 4" key="1">
    <citation type="journal article" date="2019" name="Nat. Ecol. Evol.">
        <title>Megaphylogeny resolves global patterns of mushroom evolution.</title>
        <authorList>
            <person name="Varga T."/>
            <person name="Krizsan K."/>
            <person name="Foldi C."/>
            <person name="Dima B."/>
            <person name="Sanchez-Garcia M."/>
            <person name="Sanchez-Ramirez S."/>
            <person name="Szollosi G.J."/>
            <person name="Szarkandi J.G."/>
            <person name="Papp V."/>
            <person name="Albert L."/>
            <person name="Andreopoulos W."/>
            <person name="Angelini C."/>
            <person name="Antonin V."/>
            <person name="Barry K.W."/>
            <person name="Bougher N.L."/>
            <person name="Buchanan P."/>
            <person name="Buyck B."/>
            <person name="Bense V."/>
            <person name="Catcheside P."/>
            <person name="Chovatia M."/>
            <person name="Cooper J."/>
            <person name="Damon W."/>
            <person name="Desjardin D."/>
            <person name="Finy P."/>
            <person name="Geml J."/>
            <person name="Haridas S."/>
            <person name="Hughes K."/>
            <person name="Justo A."/>
            <person name="Karasinski D."/>
            <person name="Kautmanova I."/>
            <person name="Kiss B."/>
            <person name="Kocsube S."/>
            <person name="Kotiranta H."/>
            <person name="LaButti K.M."/>
            <person name="Lechner B.E."/>
            <person name="Liimatainen K."/>
            <person name="Lipzen A."/>
            <person name="Lukacs Z."/>
            <person name="Mihaltcheva S."/>
            <person name="Morgado L.N."/>
            <person name="Niskanen T."/>
            <person name="Noordeloos M.E."/>
            <person name="Ohm R.A."/>
            <person name="Ortiz-Santana B."/>
            <person name="Ovrebo C."/>
            <person name="Racz N."/>
            <person name="Riley R."/>
            <person name="Savchenko A."/>
            <person name="Shiryaev A."/>
            <person name="Soop K."/>
            <person name="Spirin V."/>
            <person name="Szebenyi C."/>
            <person name="Tomsovsky M."/>
            <person name="Tulloss R.E."/>
            <person name="Uehling J."/>
            <person name="Grigoriev I.V."/>
            <person name="Vagvolgyi C."/>
            <person name="Papp T."/>
            <person name="Martin F.M."/>
            <person name="Miettinen O."/>
            <person name="Hibbett D.S."/>
            <person name="Nagy L.G."/>
        </authorList>
    </citation>
    <scope>NUCLEOTIDE SEQUENCE [LARGE SCALE GENOMIC DNA]</scope>
    <source>
        <strain evidence="3 4">CBS 309.79</strain>
    </source>
</reference>
<keyword evidence="2" id="KW-1133">Transmembrane helix</keyword>
<organism evidence="3 4">
    <name type="scientific">Pterulicium gracile</name>
    <dbReference type="NCBI Taxonomy" id="1884261"/>
    <lineage>
        <taxon>Eukaryota</taxon>
        <taxon>Fungi</taxon>
        <taxon>Dikarya</taxon>
        <taxon>Basidiomycota</taxon>
        <taxon>Agaricomycotina</taxon>
        <taxon>Agaricomycetes</taxon>
        <taxon>Agaricomycetidae</taxon>
        <taxon>Agaricales</taxon>
        <taxon>Pleurotineae</taxon>
        <taxon>Pterulaceae</taxon>
        <taxon>Pterulicium</taxon>
    </lineage>
</organism>
<feature type="compositionally biased region" description="Low complexity" evidence="1">
    <location>
        <begin position="240"/>
        <end position="255"/>
    </location>
</feature>
<feature type="transmembrane region" description="Helical" evidence="2">
    <location>
        <begin position="16"/>
        <end position="36"/>
    </location>
</feature>
<dbReference type="Proteomes" id="UP000305067">
    <property type="component" value="Unassembled WGS sequence"/>
</dbReference>
<feature type="compositionally biased region" description="Low complexity" evidence="1">
    <location>
        <begin position="71"/>
        <end position="85"/>
    </location>
</feature>
<evidence type="ECO:0000313" key="4">
    <source>
        <dbReference type="Proteomes" id="UP000305067"/>
    </source>
</evidence>
<feature type="non-terminal residue" evidence="3">
    <location>
        <position position="1"/>
    </location>
</feature>
<keyword evidence="2" id="KW-0472">Membrane</keyword>
<feature type="region of interest" description="Disordered" evidence="1">
    <location>
        <begin position="64"/>
        <end position="85"/>
    </location>
</feature>
<keyword evidence="2" id="KW-0812">Transmembrane</keyword>
<accession>A0A5C3QHR5</accession>
<name>A0A5C3QHR5_9AGAR</name>